<reference evidence="4" key="2">
    <citation type="submission" date="2025-08" db="UniProtKB">
        <authorList>
            <consortium name="Ensembl"/>
        </authorList>
    </citation>
    <scope>IDENTIFICATION</scope>
</reference>
<dbReference type="CDD" id="cd22055">
    <property type="entry name" value="NAC_BTF3"/>
    <property type="match status" value="1"/>
</dbReference>
<evidence type="ECO:0000313" key="5">
    <source>
        <dbReference type="Proteomes" id="UP000265140"/>
    </source>
</evidence>
<name>A0AAY5L2C6_ESOLU</name>
<evidence type="ECO:0000256" key="2">
    <source>
        <dbReference type="RuleBase" id="RU361272"/>
    </source>
</evidence>
<dbReference type="InterPro" id="IPR038187">
    <property type="entry name" value="NAC_A/B_dom_sf"/>
</dbReference>
<dbReference type="PROSITE" id="PS51151">
    <property type="entry name" value="NAC_AB"/>
    <property type="match status" value="1"/>
</dbReference>
<feature type="domain" description="NAC-A/B" evidence="3">
    <location>
        <begin position="45"/>
        <end position="110"/>
    </location>
</feature>
<comment type="similarity">
    <text evidence="1 2">Belongs to the NAC-beta family.</text>
</comment>
<dbReference type="InterPro" id="IPR039370">
    <property type="entry name" value="BTF3"/>
</dbReference>
<evidence type="ECO:0000259" key="3">
    <source>
        <dbReference type="PROSITE" id="PS51151"/>
    </source>
</evidence>
<sequence>SKLANVIFACYNMNQEKLAKLQAQVRIGGKGSARRKKKVVHRTATADDKKLQSSLKKLAVNNIAGIEEVNMIKDDGTVIHFNNPKVQASLSANTFAITGHAETKQLTEMLPGILSQLGADSLTSLRKLAEQFPRQVLDNKAPKAEDIEEEDDDVPGRESAVIRGYIGVEVRGYIGVEVRGYIGVEVRGYIGVEVRGYIGVEVRGYIGVEVRGYIGVEVRGYIGVEVRGYIGVEVRGYIGVEVRGYIGG</sequence>
<keyword evidence="5" id="KW-1185">Reference proteome</keyword>
<reference evidence="4 5" key="1">
    <citation type="submission" date="2020-02" db="EMBL/GenBank/DDBJ databases">
        <title>Esox lucius (northern pike) genome, fEsoLuc1, primary haplotype.</title>
        <authorList>
            <person name="Myers G."/>
            <person name="Karagic N."/>
            <person name="Meyer A."/>
            <person name="Pippel M."/>
            <person name="Reichard M."/>
            <person name="Winkler S."/>
            <person name="Tracey A."/>
            <person name="Sims Y."/>
            <person name="Howe K."/>
            <person name="Rhie A."/>
            <person name="Formenti G."/>
            <person name="Durbin R."/>
            <person name="Fedrigo O."/>
            <person name="Jarvis E.D."/>
        </authorList>
    </citation>
    <scope>NUCLEOTIDE SEQUENCE [LARGE SCALE GENOMIC DNA]</scope>
</reference>
<dbReference type="InterPro" id="IPR002715">
    <property type="entry name" value="Nas_poly-pep-assoc_cplx_dom"/>
</dbReference>
<evidence type="ECO:0000313" key="4">
    <source>
        <dbReference type="Ensembl" id="ENSELUP00000095176.1"/>
    </source>
</evidence>
<organism evidence="4 5">
    <name type="scientific">Esox lucius</name>
    <name type="common">Northern pike</name>
    <dbReference type="NCBI Taxonomy" id="8010"/>
    <lineage>
        <taxon>Eukaryota</taxon>
        <taxon>Metazoa</taxon>
        <taxon>Chordata</taxon>
        <taxon>Craniata</taxon>
        <taxon>Vertebrata</taxon>
        <taxon>Euteleostomi</taxon>
        <taxon>Actinopterygii</taxon>
        <taxon>Neopterygii</taxon>
        <taxon>Teleostei</taxon>
        <taxon>Protacanthopterygii</taxon>
        <taxon>Esociformes</taxon>
        <taxon>Esocidae</taxon>
        <taxon>Esox</taxon>
    </lineage>
</organism>
<dbReference type="Pfam" id="PF01849">
    <property type="entry name" value="NAC"/>
    <property type="match status" value="1"/>
</dbReference>
<reference evidence="4" key="3">
    <citation type="submission" date="2025-09" db="UniProtKB">
        <authorList>
            <consortium name="Ensembl"/>
        </authorList>
    </citation>
    <scope>IDENTIFICATION</scope>
</reference>
<dbReference type="GeneTree" id="ENSGT00940000154296"/>
<dbReference type="PANTHER" id="PTHR10351">
    <property type="entry name" value="TRANSCRIPTION FACTOR BTF3 FAMILY MEMBER"/>
    <property type="match status" value="1"/>
</dbReference>
<protein>
    <recommendedName>
        <fullName evidence="2">Transcription factor BTF3</fullName>
    </recommendedName>
</protein>
<dbReference type="FunFam" id="2.20.70.30:FF:000001">
    <property type="entry name" value="Transcription factor BTF3 homolog"/>
    <property type="match status" value="1"/>
</dbReference>
<proteinExistence type="inferred from homology"/>
<evidence type="ECO:0000256" key="1">
    <source>
        <dbReference type="ARBA" id="ARBA00005296"/>
    </source>
</evidence>
<dbReference type="Ensembl" id="ENSELUT00000092501.1">
    <property type="protein sequence ID" value="ENSELUP00000095176.1"/>
    <property type="gene ID" value="ENSELUG00000016071.3"/>
</dbReference>
<dbReference type="Proteomes" id="UP000265140">
    <property type="component" value="Chromosome 8"/>
</dbReference>
<dbReference type="SMART" id="SM01407">
    <property type="entry name" value="NAC"/>
    <property type="match status" value="1"/>
</dbReference>
<dbReference type="AlphaFoldDB" id="A0AAY5L2C6"/>
<dbReference type="Gene3D" id="2.20.70.30">
    <property type="entry name" value="Nascent polypeptide-associated complex domain"/>
    <property type="match status" value="1"/>
</dbReference>
<accession>A0AAY5L2C6</accession>